<dbReference type="InterPro" id="IPR000422">
    <property type="entry name" value="DHBP_synthase_RibB"/>
</dbReference>
<dbReference type="InterPro" id="IPR036144">
    <property type="entry name" value="RibA-like_sf"/>
</dbReference>
<evidence type="ECO:0000313" key="20">
    <source>
        <dbReference type="EMBL" id="KAK3268257.1"/>
    </source>
</evidence>
<evidence type="ECO:0000256" key="7">
    <source>
        <dbReference type="ARBA" id="ARBA00008976"/>
    </source>
</evidence>
<keyword evidence="8" id="KW-0686">Riboflavin biosynthesis</keyword>
<dbReference type="PANTHER" id="PTHR21327:SF18">
    <property type="entry name" value="3,4-DIHYDROXY-2-BUTANONE 4-PHOSPHATE SYNTHASE"/>
    <property type="match status" value="1"/>
</dbReference>
<accession>A0AAE0FYY2</accession>
<evidence type="ECO:0000256" key="14">
    <source>
        <dbReference type="ARBA" id="ARBA00023134"/>
    </source>
</evidence>
<dbReference type="NCBIfam" id="TIGR00506">
    <property type="entry name" value="ribB"/>
    <property type="match status" value="1"/>
</dbReference>
<reference evidence="20 21" key="1">
    <citation type="journal article" date="2015" name="Genome Biol. Evol.">
        <title>Comparative Genomics of a Bacterivorous Green Alga Reveals Evolutionary Causalities and Consequences of Phago-Mixotrophic Mode of Nutrition.</title>
        <authorList>
            <person name="Burns J.A."/>
            <person name="Paasch A."/>
            <person name="Narechania A."/>
            <person name="Kim E."/>
        </authorList>
    </citation>
    <scope>NUCLEOTIDE SEQUENCE [LARGE SCALE GENOMIC DNA]</scope>
    <source>
        <strain evidence="20 21">PLY_AMNH</strain>
    </source>
</reference>
<dbReference type="CDD" id="cd00641">
    <property type="entry name" value="GTP_cyclohydro2"/>
    <property type="match status" value="1"/>
</dbReference>
<dbReference type="Gene3D" id="3.90.870.10">
    <property type="entry name" value="DHBP synthase"/>
    <property type="match status" value="1"/>
</dbReference>
<gene>
    <name evidence="20" type="ORF">CYMTET_23232</name>
</gene>
<evidence type="ECO:0000313" key="21">
    <source>
        <dbReference type="Proteomes" id="UP001190700"/>
    </source>
</evidence>
<keyword evidence="13" id="KW-0460">Magnesium</keyword>
<evidence type="ECO:0000256" key="2">
    <source>
        <dbReference type="ARBA" id="ARBA00001946"/>
    </source>
</evidence>
<evidence type="ECO:0000256" key="10">
    <source>
        <dbReference type="ARBA" id="ARBA00022741"/>
    </source>
</evidence>
<dbReference type="GO" id="GO:0005525">
    <property type="term" value="F:GTP binding"/>
    <property type="evidence" value="ECO:0007669"/>
    <property type="project" value="UniProtKB-KW"/>
</dbReference>
<keyword evidence="9" id="KW-0479">Metal-binding</keyword>
<dbReference type="FunFam" id="3.40.50.10990:FF:000001">
    <property type="entry name" value="Riboflavin biosynthesis protein RibBA"/>
    <property type="match status" value="1"/>
</dbReference>
<dbReference type="PANTHER" id="PTHR21327">
    <property type="entry name" value="GTP CYCLOHYDROLASE II-RELATED"/>
    <property type="match status" value="1"/>
</dbReference>
<sequence length="520" mass="56351">MVPTMECTHQYVANSARNVASARLVAATAHRPHPTPMESHSHVPKAVGMRTSQFDSRNMGFVHSKQVNVWSTERSVPSAGRGNVYVRSSSNGSEAAELSEKTLDFSSIDEALSEMAAGRFVVVLDDEDRENEGDLIIAADRVTPEAMAFMVNYTSGLVCVAMEPSRCEELQLPLMVPPQDNEDRMLTAYTISCDYRKGTTTGISGPDRAATVRALADPSSAPADFARPGHVFPLRARPGGVLKRAGHTEAAVDLARLAGCQPIGVICEIVNRDGTMSRTPELLKFAHQHGLACITIDDLIKYRRRSERLVERTATARLPTEHGAFTVHSYRSHLDGIEHVALVMGDIGDGQDVLVRVHSECMTGDIFGSKRCDCGPQLDLAMKRIGEKGRGVVVYLRGQEGRGIGLTHKLRAYNLQDQGRDTVEANQDLGLPVDSREYGIGAQILQDVGVRTIRVMTNNPDKYFGLKVRSLQLGARGPQSSAAAQRLARDEVPATASMLRGTCTQQLCLGPRVPPGACGA</sequence>
<dbReference type="Gene3D" id="3.40.50.10990">
    <property type="entry name" value="GTP cyclohydrolase II"/>
    <property type="match status" value="1"/>
</dbReference>
<dbReference type="GO" id="GO:0008686">
    <property type="term" value="F:3,4-dihydroxy-2-butanone-4-phosphate synthase activity"/>
    <property type="evidence" value="ECO:0007669"/>
    <property type="project" value="InterPro"/>
</dbReference>
<evidence type="ECO:0000256" key="9">
    <source>
        <dbReference type="ARBA" id="ARBA00022723"/>
    </source>
</evidence>
<feature type="domain" description="GTP cyclohydrolase II" evidence="19">
    <location>
        <begin position="311"/>
        <end position="471"/>
    </location>
</feature>
<dbReference type="GO" id="GO:0003935">
    <property type="term" value="F:GTP cyclohydrolase II activity"/>
    <property type="evidence" value="ECO:0007669"/>
    <property type="project" value="UniProtKB-EC"/>
</dbReference>
<evidence type="ECO:0000256" key="11">
    <source>
        <dbReference type="ARBA" id="ARBA00022801"/>
    </source>
</evidence>
<comment type="catalytic activity">
    <reaction evidence="18">
        <text>GTP + 4 H2O = 2,5-diamino-6-hydroxy-4-(5-phosphoribosylamino)-pyrimidine + formate + 2 phosphate + 3 H(+)</text>
        <dbReference type="Rhea" id="RHEA:23704"/>
        <dbReference type="ChEBI" id="CHEBI:15377"/>
        <dbReference type="ChEBI" id="CHEBI:15378"/>
        <dbReference type="ChEBI" id="CHEBI:15740"/>
        <dbReference type="ChEBI" id="CHEBI:37565"/>
        <dbReference type="ChEBI" id="CHEBI:43474"/>
        <dbReference type="ChEBI" id="CHEBI:58614"/>
        <dbReference type="EC" id="3.5.4.25"/>
    </reaction>
</comment>
<dbReference type="GO" id="GO:0005829">
    <property type="term" value="C:cytosol"/>
    <property type="evidence" value="ECO:0007669"/>
    <property type="project" value="TreeGrafter"/>
</dbReference>
<comment type="caution">
    <text evidence="20">The sequence shown here is derived from an EMBL/GenBank/DDBJ whole genome shotgun (WGS) entry which is preliminary data.</text>
</comment>
<evidence type="ECO:0000256" key="5">
    <source>
        <dbReference type="ARBA" id="ARBA00004904"/>
    </source>
</evidence>
<dbReference type="InterPro" id="IPR032677">
    <property type="entry name" value="GTP_cyclohydro_II"/>
</dbReference>
<dbReference type="SUPFAM" id="SSF142695">
    <property type="entry name" value="RibA-like"/>
    <property type="match status" value="1"/>
</dbReference>
<dbReference type="GO" id="GO:0046872">
    <property type="term" value="F:metal ion binding"/>
    <property type="evidence" value="ECO:0007669"/>
    <property type="project" value="UniProtKB-KW"/>
</dbReference>
<dbReference type="Pfam" id="PF00925">
    <property type="entry name" value="GTP_cyclohydro2"/>
    <property type="match status" value="1"/>
</dbReference>
<dbReference type="HAMAP" id="MF_00180">
    <property type="entry name" value="RibB"/>
    <property type="match status" value="1"/>
</dbReference>
<dbReference type="Proteomes" id="UP001190700">
    <property type="component" value="Unassembled WGS sequence"/>
</dbReference>
<keyword evidence="12" id="KW-0862">Zinc</keyword>
<comment type="pathway">
    <text evidence="4">Cofactor biosynthesis; riboflavin biosynthesis; 5-amino-6-(D-ribitylamino)uracil from GTP: step 1/4.</text>
</comment>
<dbReference type="InterPro" id="IPR017945">
    <property type="entry name" value="DHBP_synth_RibB-like_a/b_dom"/>
</dbReference>
<dbReference type="GO" id="GO:0009231">
    <property type="term" value="P:riboflavin biosynthetic process"/>
    <property type="evidence" value="ECO:0007669"/>
    <property type="project" value="UniProtKB-KW"/>
</dbReference>
<organism evidence="20 21">
    <name type="scientific">Cymbomonas tetramitiformis</name>
    <dbReference type="NCBI Taxonomy" id="36881"/>
    <lineage>
        <taxon>Eukaryota</taxon>
        <taxon>Viridiplantae</taxon>
        <taxon>Chlorophyta</taxon>
        <taxon>Pyramimonadophyceae</taxon>
        <taxon>Pyramimonadales</taxon>
        <taxon>Pyramimonadaceae</taxon>
        <taxon>Cymbomonas</taxon>
    </lineage>
</organism>
<comment type="cofactor">
    <cofactor evidence="1">
        <name>Mn(2+)</name>
        <dbReference type="ChEBI" id="CHEBI:29035"/>
    </cofactor>
</comment>
<dbReference type="FunFam" id="3.90.870.10:FF:000001">
    <property type="entry name" value="Riboflavin biosynthesis protein RibBA"/>
    <property type="match status" value="1"/>
</dbReference>
<evidence type="ECO:0000256" key="1">
    <source>
        <dbReference type="ARBA" id="ARBA00001936"/>
    </source>
</evidence>
<keyword evidence="17" id="KW-0511">Multifunctional enzyme</keyword>
<evidence type="ECO:0000256" key="16">
    <source>
        <dbReference type="ARBA" id="ARBA00023239"/>
    </source>
</evidence>
<dbReference type="InterPro" id="IPR000926">
    <property type="entry name" value="RibA"/>
</dbReference>
<evidence type="ECO:0000259" key="19">
    <source>
        <dbReference type="Pfam" id="PF00925"/>
    </source>
</evidence>
<comment type="pathway">
    <text evidence="5">Cofactor biosynthesis; riboflavin biosynthesis; 2-hydroxy-3-oxobutyl phosphate from D-ribulose 5-phosphate: step 1/1.</text>
</comment>
<evidence type="ECO:0000256" key="18">
    <source>
        <dbReference type="ARBA" id="ARBA00049295"/>
    </source>
</evidence>
<comment type="similarity">
    <text evidence="6">In the N-terminal section; belongs to the DHBP synthase family.</text>
</comment>
<name>A0AAE0FYY2_9CHLO</name>
<keyword evidence="10" id="KW-0547">Nucleotide-binding</keyword>
<keyword evidence="21" id="KW-1185">Reference proteome</keyword>
<dbReference type="AlphaFoldDB" id="A0AAE0FYY2"/>
<comment type="cofactor">
    <cofactor evidence="3">
        <name>Zn(2+)</name>
        <dbReference type="ChEBI" id="CHEBI:29105"/>
    </cofactor>
</comment>
<keyword evidence="11" id="KW-0378">Hydrolase</keyword>
<evidence type="ECO:0000256" key="8">
    <source>
        <dbReference type="ARBA" id="ARBA00022619"/>
    </source>
</evidence>
<dbReference type="NCBIfam" id="NF001591">
    <property type="entry name" value="PRK00393.1"/>
    <property type="match status" value="1"/>
</dbReference>
<evidence type="ECO:0000256" key="15">
    <source>
        <dbReference type="ARBA" id="ARBA00023211"/>
    </source>
</evidence>
<dbReference type="EMBL" id="LGRX02011935">
    <property type="protein sequence ID" value="KAK3268257.1"/>
    <property type="molecule type" value="Genomic_DNA"/>
</dbReference>
<evidence type="ECO:0000256" key="13">
    <source>
        <dbReference type="ARBA" id="ARBA00022842"/>
    </source>
</evidence>
<evidence type="ECO:0000256" key="12">
    <source>
        <dbReference type="ARBA" id="ARBA00022833"/>
    </source>
</evidence>
<dbReference type="Pfam" id="PF00926">
    <property type="entry name" value="DHBP_synthase"/>
    <property type="match status" value="1"/>
</dbReference>
<evidence type="ECO:0000256" key="4">
    <source>
        <dbReference type="ARBA" id="ARBA00004853"/>
    </source>
</evidence>
<keyword evidence="15" id="KW-0464">Manganese</keyword>
<evidence type="ECO:0000256" key="6">
    <source>
        <dbReference type="ARBA" id="ARBA00005520"/>
    </source>
</evidence>
<comment type="cofactor">
    <cofactor evidence="2">
        <name>Mg(2+)</name>
        <dbReference type="ChEBI" id="CHEBI:18420"/>
    </cofactor>
</comment>
<protein>
    <submittedName>
        <fullName evidence="20">Bifunctional riboflavin biosynthesis protein RIBA 1, chloroplastic</fullName>
    </submittedName>
</protein>
<proteinExistence type="inferred from homology"/>
<evidence type="ECO:0000256" key="17">
    <source>
        <dbReference type="ARBA" id="ARBA00023268"/>
    </source>
</evidence>
<dbReference type="NCBIfam" id="NF006803">
    <property type="entry name" value="PRK09311.1"/>
    <property type="match status" value="1"/>
</dbReference>
<comment type="similarity">
    <text evidence="7">In the C-terminal section; belongs to the GTP cyclohydrolase II family.</text>
</comment>
<dbReference type="InterPro" id="IPR016299">
    <property type="entry name" value="Riboflavin_synth_RibBA"/>
</dbReference>
<dbReference type="HAMAP" id="MF_01283">
    <property type="entry name" value="RibBA"/>
    <property type="match status" value="1"/>
</dbReference>
<dbReference type="SUPFAM" id="SSF55821">
    <property type="entry name" value="YrdC/RibB"/>
    <property type="match status" value="1"/>
</dbReference>
<keyword evidence="14" id="KW-0342">GTP-binding</keyword>
<keyword evidence="16" id="KW-0456">Lyase</keyword>
<evidence type="ECO:0000256" key="3">
    <source>
        <dbReference type="ARBA" id="ARBA00001947"/>
    </source>
</evidence>